<protein>
    <recommendedName>
        <fullName evidence="1">BBC1/AIM3 cysteine proteinase-fold domain-containing protein</fullName>
    </recommendedName>
</protein>
<evidence type="ECO:0000259" key="1">
    <source>
        <dbReference type="Pfam" id="PF25459"/>
    </source>
</evidence>
<name>B4D739_9BACT</name>
<comment type="caution">
    <text evidence="2">The sequence shown here is derived from an EMBL/GenBank/DDBJ whole genome shotgun (WGS) entry which is preliminary data.</text>
</comment>
<dbReference type="EMBL" id="ABVL01000017">
    <property type="protein sequence ID" value="EDY17690.1"/>
    <property type="molecule type" value="Genomic_DNA"/>
</dbReference>
<dbReference type="Proteomes" id="UP000005824">
    <property type="component" value="Unassembled WGS sequence"/>
</dbReference>
<dbReference type="InParanoid" id="B4D739"/>
<dbReference type="STRING" id="497964.CfE428DRAFT_4729"/>
<dbReference type="InterPro" id="IPR057402">
    <property type="entry name" value="AIM3_BBC1_C"/>
</dbReference>
<dbReference type="Gene3D" id="3.90.1720.60">
    <property type="match status" value="1"/>
</dbReference>
<dbReference type="AlphaFoldDB" id="B4D739"/>
<organism evidence="2 3">
    <name type="scientific">Chthoniobacter flavus Ellin428</name>
    <dbReference type="NCBI Taxonomy" id="497964"/>
    <lineage>
        <taxon>Bacteria</taxon>
        <taxon>Pseudomonadati</taxon>
        <taxon>Verrucomicrobiota</taxon>
        <taxon>Spartobacteria</taxon>
        <taxon>Chthoniobacterales</taxon>
        <taxon>Chthoniobacteraceae</taxon>
        <taxon>Chthoniobacter</taxon>
    </lineage>
</organism>
<dbReference type="Pfam" id="PF25459">
    <property type="entry name" value="AIM3_BBC1_C"/>
    <property type="match status" value="1"/>
</dbReference>
<dbReference type="RefSeq" id="WP_006982050.1">
    <property type="nucleotide sequence ID" value="NZ_ABVL01000017.1"/>
</dbReference>
<evidence type="ECO:0000313" key="2">
    <source>
        <dbReference type="EMBL" id="EDY17690.1"/>
    </source>
</evidence>
<gene>
    <name evidence="2" type="ORF">CfE428DRAFT_4729</name>
</gene>
<evidence type="ECO:0000313" key="3">
    <source>
        <dbReference type="Proteomes" id="UP000005824"/>
    </source>
</evidence>
<feature type="domain" description="BBC1/AIM3 cysteine proteinase-fold" evidence="1">
    <location>
        <begin position="112"/>
        <end position="261"/>
    </location>
</feature>
<accession>B4D739</accession>
<reference evidence="2 3" key="1">
    <citation type="journal article" date="2011" name="J. Bacteriol.">
        <title>Genome sequence of Chthoniobacter flavus Ellin428, an aerobic heterotrophic soil bacterium.</title>
        <authorList>
            <person name="Kant R."/>
            <person name="van Passel M.W."/>
            <person name="Palva A."/>
            <person name="Lucas S."/>
            <person name="Lapidus A."/>
            <person name="Glavina Del Rio T."/>
            <person name="Dalin E."/>
            <person name="Tice H."/>
            <person name="Bruce D."/>
            <person name="Goodwin L."/>
            <person name="Pitluck S."/>
            <person name="Larimer F.W."/>
            <person name="Land M.L."/>
            <person name="Hauser L."/>
            <person name="Sangwan P."/>
            <person name="de Vos W.M."/>
            <person name="Janssen P.H."/>
            <person name="Smidt H."/>
        </authorList>
    </citation>
    <scope>NUCLEOTIDE SEQUENCE [LARGE SCALE GENOMIC DNA]</scope>
    <source>
        <strain evidence="2 3">Ellin428</strain>
    </source>
</reference>
<keyword evidence="3" id="KW-1185">Reference proteome</keyword>
<sequence>MTVGRGRQLLVAAVFFGAFAFSPWVRAQPIGPMYRWPTRDGHFFEAAFLRLQGNAVVFAKDGWEFTVPISTLSPKSLELARRQAVRVPAAIPAIPAVPATPLAPIASFSCNSSILEFCRENLGRQIGSGQCAMLAQNALRSAGAAPRGPDSPGEGDYVWGELVATIKAGFYGASGVKDLAYVQPGDIIQFHDVRFSGYLHGDFGVYHMEAKHHTAVLESVDAAHNTITVLHQNWNGQKIIRRQTLYLGGMNRGWLRFYRPSAAPQPGGFPPYYIRRG</sequence>
<proteinExistence type="predicted"/>